<feature type="domain" description="Ketosynthase family 3 (KS3)" evidence="5">
    <location>
        <begin position="28"/>
        <end position="493"/>
    </location>
</feature>
<dbReference type="InterPro" id="IPR032821">
    <property type="entry name" value="PKS_assoc"/>
</dbReference>
<dbReference type="EMBL" id="CP024792">
    <property type="protein sequence ID" value="AUB44021.1"/>
    <property type="molecule type" value="Genomic_DNA"/>
</dbReference>
<dbReference type="Gene3D" id="1.10.1200.10">
    <property type="entry name" value="ACP-like"/>
    <property type="match status" value="1"/>
</dbReference>
<keyword evidence="3" id="KW-0808">Transferase</keyword>
<evidence type="ECO:0000313" key="7">
    <source>
        <dbReference type="Proteomes" id="UP000232003"/>
    </source>
</evidence>
<dbReference type="InterPro" id="IPR052568">
    <property type="entry name" value="PKS-FAS_Synthase"/>
</dbReference>
<dbReference type="PANTHER" id="PTHR43074:SF1">
    <property type="entry name" value="BETA-KETOACYL SYNTHASE FAMILY PROTEIN-RELATED"/>
    <property type="match status" value="1"/>
</dbReference>
<evidence type="ECO:0000256" key="3">
    <source>
        <dbReference type="ARBA" id="ARBA00022679"/>
    </source>
</evidence>
<dbReference type="SMART" id="SM00825">
    <property type="entry name" value="PKS_KS"/>
    <property type="match status" value="1"/>
</dbReference>
<evidence type="ECO:0000313" key="6">
    <source>
        <dbReference type="EMBL" id="AUB44021.1"/>
    </source>
</evidence>
<geneLocation type="plasmid" evidence="7">
    <name>pnfsy07</name>
</geneLocation>
<dbReference type="Pfam" id="PF16197">
    <property type="entry name" value="KAsynt_C_assoc"/>
    <property type="match status" value="1"/>
</dbReference>
<dbReference type="InterPro" id="IPR036736">
    <property type="entry name" value="ACP-like_sf"/>
</dbReference>
<dbReference type="Pfam" id="PF02801">
    <property type="entry name" value="Ketoacyl-synt_C"/>
    <property type="match status" value="1"/>
</dbReference>
<gene>
    <name evidence="6" type="ORF">COO91_10237</name>
</gene>
<dbReference type="SUPFAM" id="SSF47336">
    <property type="entry name" value="ACP-like"/>
    <property type="match status" value="1"/>
</dbReference>
<dbReference type="InterPro" id="IPR014043">
    <property type="entry name" value="Acyl_transferase_dom"/>
</dbReference>
<dbReference type="KEGG" id="nfl:COO91_10237"/>
<dbReference type="Pfam" id="PF00550">
    <property type="entry name" value="PP-binding"/>
    <property type="match status" value="1"/>
</dbReference>
<dbReference type="PANTHER" id="PTHR43074">
    <property type="entry name" value="OMEGA-3 POLYUNSATURATED FATTY ACID SYNTHASE PFAB-RELATED"/>
    <property type="match status" value="1"/>
</dbReference>
<evidence type="ECO:0000256" key="2">
    <source>
        <dbReference type="ARBA" id="ARBA00022553"/>
    </source>
</evidence>
<dbReference type="NCBIfam" id="TIGR02813">
    <property type="entry name" value="omega_3_PfaA"/>
    <property type="match status" value="1"/>
</dbReference>
<dbReference type="Proteomes" id="UP000232003">
    <property type="component" value="Plasmid pNFSY07"/>
</dbReference>
<dbReference type="InterPro" id="IPR018201">
    <property type="entry name" value="Ketoacyl_synth_AS"/>
</dbReference>
<dbReference type="Pfam" id="PF00698">
    <property type="entry name" value="Acyl_transf_1"/>
    <property type="match status" value="1"/>
</dbReference>
<dbReference type="InterPro" id="IPR016036">
    <property type="entry name" value="Malonyl_transacylase_ACP-bd"/>
</dbReference>
<dbReference type="PROSITE" id="PS00606">
    <property type="entry name" value="KS3_1"/>
    <property type="match status" value="1"/>
</dbReference>
<dbReference type="InterPro" id="IPR020841">
    <property type="entry name" value="PKS_Beta-ketoAc_synthase_dom"/>
</dbReference>
<dbReference type="InterPro" id="IPR014031">
    <property type="entry name" value="Ketoacyl_synth_C"/>
</dbReference>
<proteinExistence type="predicted"/>
<dbReference type="InterPro" id="IPR014030">
    <property type="entry name" value="Ketoacyl_synth_N"/>
</dbReference>
<dbReference type="Pfam" id="PF00109">
    <property type="entry name" value="ketoacyl-synt"/>
    <property type="match status" value="1"/>
</dbReference>
<evidence type="ECO:0000256" key="1">
    <source>
        <dbReference type="ARBA" id="ARBA00022450"/>
    </source>
</evidence>
<dbReference type="InterPro" id="IPR004432">
    <property type="entry name" value="Omega_3_polyunsat_FA_synth"/>
</dbReference>
<dbReference type="InterPro" id="IPR016035">
    <property type="entry name" value="Acyl_Trfase/lysoPLipase"/>
</dbReference>
<dbReference type="InterPro" id="IPR001227">
    <property type="entry name" value="Ac_transferase_dom_sf"/>
</dbReference>
<name>A0A2K8T8N8_9NOSO</name>
<sequence>MHQNSSLGKEINYMDAQSQEQLHSQLQRVPIAIIGMSALFPKAKNLQEYWDNIIGKVDCITDIPTSRWNIDDYYDPDPTVPDKTYCKRGGFIPDIDFNPLEFGLPPNILEVTDIAQLLSLVVAKAAMEDAGYGESKNFSSNIHDKLRQRTGVVLGVIGGCMQLIVPLTTRLQYPVWEKVLKSSGMSDQDTQKVIEKMKLAYVGWEENSFPGWLANVVSGRIANRLDLGGMNCVVDAACASSLTALKMSISELIERRCDMMITGGVETDNSIFNYMCFSKTPASSKKDYLNPFDAESDGMMVGEGIGMLVLKRLEDAERDGDRIYAVIKGMGTGSDGKSKSIYAPHPEGQTRTLRRAYEDAGFPPTSIGLIEAHGTGTPVGDLCEFTALNEVFSENNLQKEHIALGSVKSQIGHTKAAAGSASLIKAVLALYHKVLPPTINVTNPNPKFGIDNSPFYLNTEVRPWLQPDADTPRRAGVSSFGFGGTNYHVVLEEYKSEQNFAYRLHNAPQSVLLWADTPEQLLAKCEDAKSQLESATGNQYYKELINSSKSSDIPLAAARVGFVAISQLEAGELLQIAIKQLQKQPQASTWEHPRGVYYRKLGMSLEGKVVAMFPGQGSQYLNMGSKLAINFPTLRQAYKSLDDLFIENGLQPVSQVVFPHPTFDSNQKASQIEALQRTENAQPAIGAFSAGLYKILQQAGFKADFVMGHSFGELTALWAAGVLSDADYFYLVKARGQAMSTTKNDADCDAGSMLAVNGDIRQIPQIIKGLSHLNVANFNSPNQVVLSGAKPEIATIQQILSKRGYSVTPLPVSAAFHTRFVSHACQPFAEAIGAIAFHSPKIPVYSNTTGKAYSTEPESIQKTLEGHLLQSVLFEQEIENLYAAGGYCFVEIGPRQILTNFVKATLGDRPHLAIALNPSREKDSDLQMRQAVMQLRVAGLSLQNLDPYQFEPLSTEVAKNNRLNITLKGSNYVSEKTKTAFEKALQDGHQIQPEMVNQLETATAAQFVSSAATTVNTDVTFPEHPNVPIDVTLPEATTNADVAFLEPTTVNKDVIPTEFMSATSAHPLTETANTSDLSFIVPYIESKEMMQPISQSAHNSFPVVGTYLEKVLIQFYNHQSEILRVHDQYLKSQAQSSQSFFQLMQEQYRVLLGNVNPNHQCIDSTVEKTLTNELQANLVATATTENAELQATSVVTQAPTLETQQQVPANTLAFTTPVVQPQVTSVSEQTPKLETPVNTLVSTTPVAQAQTNSINHLTIPLPATQENSSIETESSYNASIAESLLSVISDKTGYPAEMLETEMHLEADLGIDSIKRAEIIGAMQDLFPNLPKLSPEELGEQRTIGKISAYLGTKIAEAKKKCLSVV</sequence>
<keyword evidence="2" id="KW-0597">Phosphoprotein</keyword>
<keyword evidence="7" id="KW-1185">Reference proteome</keyword>
<dbReference type="PROSITE" id="PS50075">
    <property type="entry name" value="CARRIER"/>
    <property type="match status" value="1"/>
</dbReference>
<dbReference type="CDD" id="cd00833">
    <property type="entry name" value="PKS"/>
    <property type="match status" value="1"/>
</dbReference>
<dbReference type="Gene3D" id="3.30.70.250">
    <property type="entry name" value="Malonyl-CoA ACP transacylase, ACP-binding"/>
    <property type="match status" value="1"/>
</dbReference>
<dbReference type="SMART" id="SM00827">
    <property type="entry name" value="PKS_AT"/>
    <property type="match status" value="1"/>
</dbReference>
<organism evidence="6 7">
    <name type="scientific">Nostoc flagelliforme CCNUN1</name>
    <dbReference type="NCBI Taxonomy" id="2038116"/>
    <lineage>
        <taxon>Bacteria</taxon>
        <taxon>Bacillati</taxon>
        <taxon>Cyanobacteriota</taxon>
        <taxon>Cyanophyceae</taxon>
        <taxon>Nostocales</taxon>
        <taxon>Nostocaceae</taxon>
        <taxon>Nostoc</taxon>
    </lineage>
</organism>
<dbReference type="SUPFAM" id="SSF55048">
    <property type="entry name" value="Probable ACP-binding domain of malonyl-CoA ACP transacylase"/>
    <property type="match status" value="1"/>
</dbReference>
<dbReference type="GO" id="GO:0006633">
    <property type="term" value="P:fatty acid biosynthetic process"/>
    <property type="evidence" value="ECO:0007669"/>
    <property type="project" value="InterPro"/>
</dbReference>
<evidence type="ECO:0000259" key="4">
    <source>
        <dbReference type="PROSITE" id="PS50075"/>
    </source>
</evidence>
<dbReference type="GO" id="GO:0004315">
    <property type="term" value="F:3-oxoacyl-[acyl-carrier-protein] synthase activity"/>
    <property type="evidence" value="ECO:0007669"/>
    <property type="project" value="InterPro"/>
</dbReference>
<evidence type="ECO:0000259" key="5">
    <source>
        <dbReference type="PROSITE" id="PS52004"/>
    </source>
</evidence>
<reference evidence="6 7" key="1">
    <citation type="submission" date="2017-11" db="EMBL/GenBank/DDBJ databases">
        <title>Complete genome of a free-living desiccation-tolerant cyanobacterium and its photosynthetic adaptation to extreme terrestrial habitat.</title>
        <authorList>
            <person name="Shang J."/>
        </authorList>
    </citation>
    <scope>NUCLEOTIDE SEQUENCE [LARGE SCALE GENOMIC DNA]</scope>
    <source>
        <strain evidence="6 7">CCNUN1</strain>
        <plasmid evidence="7">pnfsy07</plasmid>
    </source>
</reference>
<dbReference type="Gene3D" id="3.40.47.10">
    <property type="match status" value="1"/>
</dbReference>
<dbReference type="InterPro" id="IPR016039">
    <property type="entry name" value="Thiolase-like"/>
</dbReference>
<dbReference type="SUPFAM" id="SSF52151">
    <property type="entry name" value="FabD/lysophospholipase-like"/>
    <property type="match status" value="1"/>
</dbReference>
<keyword evidence="1" id="KW-0596">Phosphopantetheine</keyword>
<dbReference type="PROSITE" id="PS52004">
    <property type="entry name" value="KS3_2"/>
    <property type="match status" value="1"/>
</dbReference>
<keyword evidence="6" id="KW-0614">Plasmid</keyword>
<dbReference type="SUPFAM" id="SSF53901">
    <property type="entry name" value="Thiolase-like"/>
    <property type="match status" value="1"/>
</dbReference>
<feature type="domain" description="Carrier" evidence="4">
    <location>
        <begin position="1278"/>
        <end position="1355"/>
    </location>
</feature>
<protein>
    <submittedName>
        <fullName evidence="6">Acyl carrier protein</fullName>
    </submittedName>
</protein>
<dbReference type="Gene3D" id="3.40.366.10">
    <property type="entry name" value="Malonyl-Coenzyme A Acyl Carrier Protein, domain 2"/>
    <property type="match status" value="1"/>
</dbReference>
<dbReference type="InterPro" id="IPR009081">
    <property type="entry name" value="PP-bd_ACP"/>
</dbReference>
<accession>A0A2K8T8N8</accession>